<proteinExistence type="predicted"/>
<feature type="transmembrane region" description="Helical" evidence="1">
    <location>
        <begin position="67"/>
        <end position="88"/>
    </location>
</feature>
<keyword evidence="1" id="KW-0472">Membrane</keyword>
<name>A0A3G6TK38_9FLAO</name>
<dbReference type="Proteomes" id="UP000271193">
    <property type="component" value="Chromosome"/>
</dbReference>
<keyword evidence="1" id="KW-1133">Transmembrane helix</keyword>
<keyword evidence="1" id="KW-0812">Transmembrane</keyword>
<feature type="transmembrane region" description="Helical" evidence="1">
    <location>
        <begin position="25"/>
        <end position="43"/>
    </location>
</feature>
<feature type="transmembrane region" description="Helical" evidence="1">
    <location>
        <begin position="95"/>
        <end position="118"/>
    </location>
</feature>
<evidence type="ECO:0000256" key="1">
    <source>
        <dbReference type="SAM" id="Phobius"/>
    </source>
</evidence>
<keyword evidence="3" id="KW-1185">Reference proteome</keyword>
<dbReference type="KEGG" id="cben:EG339_21770"/>
<gene>
    <name evidence="2" type="ORF">EG339_21770</name>
</gene>
<sequence length="151" mass="17912">MITLTTHQDFTKEINMFKITLTNSFLYLIIKYIIFFSVLAFIGDRFKNIVLNNAETSTEMFKLTLNYILYVLIYMIPLILVFIFPLYFTLKIKKGIFFLLSIVLLFIAEYCFYTYLYASSNKILGIYNIIISVILLGIFFYKSIRLKFTRV</sequence>
<protein>
    <submittedName>
        <fullName evidence="2">Uncharacterized protein</fullName>
    </submittedName>
</protein>
<dbReference type="EMBL" id="CP033932">
    <property type="protein sequence ID" value="AZB27026.1"/>
    <property type="molecule type" value="Genomic_DNA"/>
</dbReference>
<dbReference type="AlphaFoldDB" id="A0A3G6TK38"/>
<feature type="transmembrane region" description="Helical" evidence="1">
    <location>
        <begin position="124"/>
        <end position="141"/>
    </location>
</feature>
<organism evidence="2 3">
    <name type="scientific">Chryseobacterium bernardetii</name>
    <dbReference type="NCBI Taxonomy" id="1241978"/>
    <lineage>
        <taxon>Bacteria</taxon>
        <taxon>Pseudomonadati</taxon>
        <taxon>Bacteroidota</taxon>
        <taxon>Flavobacteriia</taxon>
        <taxon>Flavobacteriales</taxon>
        <taxon>Weeksellaceae</taxon>
        <taxon>Chryseobacterium group</taxon>
        <taxon>Chryseobacterium</taxon>
    </lineage>
</organism>
<reference evidence="3" key="1">
    <citation type="submission" date="2018-11" db="EMBL/GenBank/DDBJ databases">
        <title>Proposal to divide the Flavobacteriaceae and reorganize its genera based on Amino Acid Identity values calculated from whole genome sequences.</title>
        <authorList>
            <person name="Nicholson A.C."/>
            <person name="Gulvik C.A."/>
            <person name="Whitney A.M."/>
            <person name="Humrighouse B.W."/>
            <person name="Bell M."/>
            <person name="Holmes B."/>
            <person name="Steigerwalt A.G."/>
            <person name="Villarma A."/>
            <person name="Sheth M."/>
            <person name="Batra D."/>
            <person name="Pryor J."/>
            <person name="Bernardet J.-F."/>
            <person name="Hugo C."/>
            <person name="Kampfer P."/>
            <person name="Newman J."/>
            <person name="McQuiston J.R."/>
        </authorList>
    </citation>
    <scope>NUCLEOTIDE SEQUENCE [LARGE SCALE GENOMIC DNA]</scope>
    <source>
        <strain evidence="3">G0229</strain>
    </source>
</reference>
<accession>A0A3G6TK38</accession>
<evidence type="ECO:0000313" key="2">
    <source>
        <dbReference type="EMBL" id="AZB27026.1"/>
    </source>
</evidence>
<evidence type="ECO:0000313" key="3">
    <source>
        <dbReference type="Proteomes" id="UP000271193"/>
    </source>
</evidence>